<evidence type="ECO:0000256" key="3">
    <source>
        <dbReference type="ARBA" id="ARBA00022692"/>
    </source>
</evidence>
<accession>A0ABN8PLT6</accession>
<keyword evidence="3 6" id="KW-0812">Transmembrane</keyword>
<feature type="transmembrane region" description="Helical" evidence="7">
    <location>
        <begin position="131"/>
        <end position="150"/>
    </location>
</feature>
<keyword evidence="6" id="KW-0297">G-protein coupled receptor</keyword>
<evidence type="ECO:0000256" key="5">
    <source>
        <dbReference type="ARBA" id="ARBA00023136"/>
    </source>
</evidence>
<comment type="caution">
    <text evidence="9">The sequence shown here is derived from an EMBL/GenBank/DDBJ whole genome shotgun (WGS) entry which is preliminary data.</text>
</comment>
<dbReference type="PANTHER" id="PTHR22750">
    <property type="entry name" value="G-PROTEIN COUPLED RECEPTOR"/>
    <property type="match status" value="1"/>
</dbReference>
<dbReference type="PROSITE" id="PS50262">
    <property type="entry name" value="G_PROTEIN_RECEP_F1_2"/>
    <property type="match status" value="2"/>
</dbReference>
<dbReference type="PROSITE" id="PS00237">
    <property type="entry name" value="G_PROTEIN_RECEP_F1_1"/>
    <property type="match status" value="2"/>
</dbReference>
<evidence type="ECO:0000313" key="10">
    <source>
        <dbReference type="Proteomes" id="UP001159405"/>
    </source>
</evidence>
<feature type="transmembrane region" description="Helical" evidence="7">
    <location>
        <begin position="104"/>
        <end position="125"/>
    </location>
</feature>
<reference evidence="9 10" key="1">
    <citation type="submission" date="2022-05" db="EMBL/GenBank/DDBJ databases">
        <authorList>
            <consortium name="Genoscope - CEA"/>
            <person name="William W."/>
        </authorList>
    </citation>
    <scope>NUCLEOTIDE SEQUENCE [LARGE SCALE GENOMIC DNA]</scope>
</reference>
<proteinExistence type="inferred from homology"/>
<comment type="similarity">
    <text evidence="6">Belongs to the G-protein coupled receptor 1 family.</text>
</comment>
<dbReference type="InterPro" id="IPR017452">
    <property type="entry name" value="GPCR_Rhodpsn_7TM"/>
</dbReference>
<feature type="transmembrane region" description="Helical" evidence="7">
    <location>
        <begin position="412"/>
        <end position="433"/>
    </location>
</feature>
<evidence type="ECO:0000256" key="6">
    <source>
        <dbReference type="RuleBase" id="RU000688"/>
    </source>
</evidence>
<gene>
    <name evidence="9" type="ORF">PLOB_00045304</name>
</gene>
<feature type="transmembrane region" description="Helical" evidence="7">
    <location>
        <begin position="59"/>
        <end position="83"/>
    </location>
</feature>
<keyword evidence="4 7" id="KW-1133">Transmembrane helix</keyword>
<name>A0ABN8PLT6_9CNID</name>
<evidence type="ECO:0000256" key="4">
    <source>
        <dbReference type="ARBA" id="ARBA00022989"/>
    </source>
</evidence>
<feature type="domain" description="G-protein coupled receptors family 1 profile" evidence="8">
    <location>
        <begin position="2"/>
        <end position="120"/>
    </location>
</feature>
<dbReference type="Proteomes" id="UP001159405">
    <property type="component" value="Unassembled WGS sequence"/>
</dbReference>
<evidence type="ECO:0000256" key="1">
    <source>
        <dbReference type="ARBA" id="ARBA00004651"/>
    </source>
</evidence>
<keyword evidence="2" id="KW-1003">Cell membrane</keyword>
<dbReference type="PRINTS" id="PR00237">
    <property type="entry name" value="GPCRRHODOPSN"/>
</dbReference>
<keyword evidence="6" id="KW-0675">Receptor</keyword>
<feature type="transmembrane region" description="Helical" evidence="7">
    <location>
        <begin position="22"/>
        <end position="47"/>
    </location>
</feature>
<keyword evidence="10" id="KW-1185">Reference proteome</keyword>
<evidence type="ECO:0000256" key="7">
    <source>
        <dbReference type="SAM" id="Phobius"/>
    </source>
</evidence>
<dbReference type="SUPFAM" id="SSF81321">
    <property type="entry name" value="Family A G protein-coupled receptor-like"/>
    <property type="match status" value="2"/>
</dbReference>
<sequence>MLNIATIHAITKTSSLPKPLKTLLLSLAASDLGVGLLVQPLFITLLIQWLQQLSPSCIMYTSFSVAMNLFFTASFANIIGITLDRYLAIQLHLRYHNIVTHWRVIAVVIFIWLFSIFLSLRMFWLPSTIKYLVLAVVGILSVLATTLLYIKIYLVLRRHTNQIQALQVQQTAQNGERTANFANLRRSAIGIRYNKRRKKQKYTSLYTDGQACSIKANSFSTVKDLMAIKLITLPRKKLHYEIAHFYAHDQTKTLSLQTFLAMKYDIITGSLFCEEIRPYYPSIDEAEDLHVSQIVNCVFNAFLSYNTVMLNIATIHAITRTSSLPKPLKTLLLSLAASDLGVGLLVQPLFITLLIQWLQQLSPSCIMYTSFSVAMNLFFTASFANIIGITLDRCLAIQLHLRYDTIVTHWRVIAVVIFIWLFSIFLSLRMFWLPSAIRYLILAVVGILSVLATTLLYIKIYLVLRRHRNQIQALQVQQTAQNGERTANFANLRRSAVGTGKDFQITAKSPLLTFVTVSVLTHKKLVI</sequence>
<feature type="transmembrane region" description="Helical" evidence="7">
    <location>
        <begin position="330"/>
        <end position="355"/>
    </location>
</feature>
<comment type="subcellular location">
    <subcellularLocation>
        <location evidence="1">Cell membrane</location>
        <topology evidence="1">Multi-pass membrane protein</topology>
    </subcellularLocation>
</comment>
<organism evidence="9 10">
    <name type="scientific">Porites lobata</name>
    <dbReference type="NCBI Taxonomy" id="104759"/>
    <lineage>
        <taxon>Eukaryota</taxon>
        <taxon>Metazoa</taxon>
        <taxon>Cnidaria</taxon>
        <taxon>Anthozoa</taxon>
        <taxon>Hexacorallia</taxon>
        <taxon>Scleractinia</taxon>
        <taxon>Fungiina</taxon>
        <taxon>Poritidae</taxon>
        <taxon>Porites</taxon>
    </lineage>
</organism>
<feature type="transmembrane region" description="Helical" evidence="7">
    <location>
        <begin position="439"/>
        <end position="458"/>
    </location>
</feature>
<keyword evidence="5 7" id="KW-0472">Membrane</keyword>
<feature type="transmembrane region" description="Helical" evidence="7">
    <location>
        <begin position="367"/>
        <end position="391"/>
    </location>
</feature>
<evidence type="ECO:0000259" key="8">
    <source>
        <dbReference type="PROSITE" id="PS50262"/>
    </source>
</evidence>
<keyword evidence="6" id="KW-0807">Transducer</keyword>
<dbReference type="Pfam" id="PF00001">
    <property type="entry name" value="7tm_1"/>
    <property type="match status" value="2"/>
</dbReference>
<dbReference type="Gene3D" id="1.20.1070.10">
    <property type="entry name" value="Rhodopsin 7-helix transmembrane proteins"/>
    <property type="match status" value="2"/>
</dbReference>
<evidence type="ECO:0000256" key="2">
    <source>
        <dbReference type="ARBA" id="ARBA00022475"/>
    </source>
</evidence>
<protein>
    <recommendedName>
        <fullName evidence="8">G-protein coupled receptors family 1 profile domain-containing protein</fullName>
    </recommendedName>
</protein>
<feature type="domain" description="G-protein coupled receptors family 1 profile" evidence="8">
    <location>
        <begin position="310"/>
        <end position="428"/>
    </location>
</feature>
<evidence type="ECO:0000313" key="9">
    <source>
        <dbReference type="EMBL" id="CAH3146572.1"/>
    </source>
</evidence>
<dbReference type="InterPro" id="IPR000276">
    <property type="entry name" value="GPCR_Rhodpsn"/>
</dbReference>
<dbReference type="EMBL" id="CALNXK010000079">
    <property type="protein sequence ID" value="CAH3146572.1"/>
    <property type="molecule type" value="Genomic_DNA"/>
</dbReference>